<evidence type="ECO:0000313" key="1">
    <source>
        <dbReference type="EMBL" id="KAG2120630.1"/>
    </source>
</evidence>
<sequence length="140" mass="16036">MYNRDWIYNPSKVEKENSGDGQRVSGKLEQMFDRLFADSQGRAHMLEWFHPHTVAYISLTVSNEMDAVKEALCGTLNSVMLQFLSTWDLSTTIQDKVALKALILQHILRCAAQMECAIERTGSRTAVLYDTLHPLYYSIF</sequence>
<dbReference type="Proteomes" id="UP000823399">
    <property type="component" value="Unassembled WGS sequence"/>
</dbReference>
<accession>A0A9P7FJI2</accession>
<protein>
    <submittedName>
        <fullName evidence="1">Uncharacterized protein</fullName>
    </submittedName>
</protein>
<dbReference type="EMBL" id="JABBWM010000001">
    <property type="protein sequence ID" value="KAG2120630.1"/>
    <property type="molecule type" value="Genomic_DNA"/>
</dbReference>
<proteinExistence type="predicted"/>
<name>A0A9P7FJI2_9AGAM</name>
<reference evidence="1" key="1">
    <citation type="journal article" date="2020" name="New Phytol.">
        <title>Comparative genomics reveals dynamic genome evolution in host specialist ectomycorrhizal fungi.</title>
        <authorList>
            <person name="Lofgren L.A."/>
            <person name="Nguyen N.H."/>
            <person name="Vilgalys R."/>
            <person name="Ruytinx J."/>
            <person name="Liao H.L."/>
            <person name="Branco S."/>
            <person name="Kuo A."/>
            <person name="LaButti K."/>
            <person name="Lipzen A."/>
            <person name="Andreopoulos W."/>
            <person name="Pangilinan J."/>
            <person name="Riley R."/>
            <person name="Hundley H."/>
            <person name="Na H."/>
            <person name="Barry K."/>
            <person name="Grigoriev I.V."/>
            <person name="Stajich J.E."/>
            <person name="Kennedy P.G."/>
        </authorList>
    </citation>
    <scope>NUCLEOTIDE SEQUENCE</scope>
    <source>
        <strain evidence="1">FC423</strain>
    </source>
</reference>
<dbReference type="OrthoDB" id="2683678at2759"/>
<evidence type="ECO:0000313" key="2">
    <source>
        <dbReference type="Proteomes" id="UP000823399"/>
    </source>
</evidence>
<keyword evidence="2" id="KW-1185">Reference proteome</keyword>
<gene>
    <name evidence="1" type="ORF">F5147DRAFT_647090</name>
</gene>
<comment type="caution">
    <text evidence="1">The sequence shown here is derived from an EMBL/GenBank/DDBJ whole genome shotgun (WGS) entry which is preliminary data.</text>
</comment>
<dbReference type="RefSeq" id="XP_041300006.1">
    <property type="nucleotide sequence ID" value="XM_041433179.1"/>
</dbReference>
<dbReference type="GeneID" id="64695438"/>
<organism evidence="1 2">
    <name type="scientific">Suillus discolor</name>
    <dbReference type="NCBI Taxonomy" id="1912936"/>
    <lineage>
        <taxon>Eukaryota</taxon>
        <taxon>Fungi</taxon>
        <taxon>Dikarya</taxon>
        <taxon>Basidiomycota</taxon>
        <taxon>Agaricomycotina</taxon>
        <taxon>Agaricomycetes</taxon>
        <taxon>Agaricomycetidae</taxon>
        <taxon>Boletales</taxon>
        <taxon>Suillineae</taxon>
        <taxon>Suillaceae</taxon>
        <taxon>Suillus</taxon>
    </lineage>
</organism>
<dbReference type="AlphaFoldDB" id="A0A9P7FJI2"/>